<protein>
    <recommendedName>
        <fullName evidence="2">RecQ-mediated genome instability protein 1</fullName>
    </recommendedName>
</protein>
<dbReference type="InterPro" id="IPR013894">
    <property type="entry name" value="RMI1_OB"/>
</dbReference>
<dbReference type="GO" id="GO:0000712">
    <property type="term" value="P:resolution of meiotic recombination intermediates"/>
    <property type="evidence" value="ECO:0007669"/>
    <property type="project" value="TreeGrafter"/>
</dbReference>
<dbReference type="PANTHER" id="PTHR14790">
    <property type="entry name" value="RECQ-MEDIATED GENOME INSTABILITY PROTEIN 1 RMI1"/>
    <property type="match status" value="1"/>
</dbReference>
<evidence type="ECO:0000256" key="2">
    <source>
        <dbReference type="ARBA" id="ARBA00018987"/>
    </source>
</evidence>
<name>A0A0D6LG86_9BILA</name>
<proteinExistence type="inferred from homology"/>
<dbReference type="InterPro" id="IPR032199">
    <property type="entry name" value="RMI1_C"/>
</dbReference>
<organism evidence="6 7">
    <name type="scientific">Ancylostoma ceylanicum</name>
    <dbReference type="NCBI Taxonomy" id="53326"/>
    <lineage>
        <taxon>Eukaryota</taxon>
        <taxon>Metazoa</taxon>
        <taxon>Ecdysozoa</taxon>
        <taxon>Nematoda</taxon>
        <taxon>Chromadorea</taxon>
        <taxon>Rhabditida</taxon>
        <taxon>Rhabditina</taxon>
        <taxon>Rhabditomorpha</taxon>
        <taxon>Strongyloidea</taxon>
        <taxon>Ancylostomatidae</taxon>
        <taxon>Ancylostomatinae</taxon>
        <taxon>Ancylostoma</taxon>
    </lineage>
</organism>
<dbReference type="GO" id="GO:0031422">
    <property type="term" value="C:RecQ family helicase-topoisomerase III complex"/>
    <property type="evidence" value="ECO:0007669"/>
    <property type="project" value="TreeGrafter"/>
</dbReference>
<dbReference type="Proteomes" id="UP000054495">
    <property type="component" value="Unassembled WGS sequence"/>
</dbReference>
<keyword evidence="7" id="KW-1185">Reference proteome</keyword>
<feature type="domain" description="RecQ-mediated genome instability protein 1 C-terminal OB-fold" evidence="5">
    <location>
        <begin position="528"/>
        <end position="634"/>
    </location>
</feature>
<dbReference type="Gene3D" id="2.40.50.770">
    <property type="entry name" value="RecQ-mediated genome instability protein Rmi1, C-terminal domain"/>
    <property type="match status" value="1"/>
</dbReference>
<evidence type="ECO:0000313" key="7">
    <source>
        <dbReference type="Proteomes" id="UP000054495"/>
    </source>
</evidence>
<comment type="similarity">
    <text evidence="1">Belongs to the RMI1 family.</text>
</comment>
<dbReference type="EMBL" id="KE125145">
    <property type="protein sequence ID" value="EPB70979.1"/>
    <property type="molecule type" value="Genomic_DNA"/>
</dbReference>
<dbReference type="PANTHER" id="PTHR14790:SF15">
    <property type="entry name" value="RECQ-MEDIATED GENOME INSTABILITY PROTEIN 1"/>
    <property type="match status" value="1"/>
</dbReference>
<dbReference type="Pfam" id="PF16099">
    <property type="entry name" value="RMI1_C"/>
    <property type="match status" value="1"/>
</dbReference>
<dbReference type="Pfam" id="PF08585">
    <property type="entry name" value="RMI1_N_C"/>
    <property type="match status" value="1"/>
</dbReference>
<dbReference type="SMART" id="SM01161">
    <property type="entry name" value="DUF1767"/>
    <property type="match status" value="1"/>
</dbReference>
<evidence type="ECO:0000259" key="4">
    <source>
        <dbReference type="Pfam" id="PF08585"/>
    </source>
</evidence>
<feature type="region of interest" description="Disordered" evidence="3">
    <location>
        <begin position="236"/>
        <end position="267"/>
    </location>
</feature>
<reference evidence="6 7" key="1">
    <citation type="submission" date="2013-05" db="EMBL/GenBank/DDBJ databases">
        <title>Draft genome of the parasitic nematode Anyclostoma ceylanicum.</title>
        <authorList>
            <person name="Mitreva M."/>
        </authorList>
    </citation>
    <scope>NUCLEOTIDE SEQUENCE [LARGE SCALE GENOMIC DNA]</scope>
</reference>
<dbReference type="GO" id="GO:0000724">
    <property type="term" value="P:double-strand break repair via homologous recombination"/>
    <property type="evidence" value="ECO:0007669"/>
    <property type="project" value="TreeGrafter"/>
</dbReference>
<evidence type="ECO:0000259" key="5">
    <source>
        <dbReference type="Pfam" id="PF16099"/>
    </source>
</evidence>
<feature type="region of interest" description="Disordered" evidence="3">
    <location>
        <begin position="399"/>
        <end position="427"/>
    </location>
</feature>
<feature type="compositionally biased region" description="Polar residues" evidence="3">
    <location>
        <begin position="247"/>
        <end position="267"/>
    </location>
</feature>
<feature type="domain" description="RecQ mediated genome instability protein 1 OB-fold" evidence="4">
    <location>
        <begin position="76"/>
        <end position="200"/>
    </location>
</feature>
<dbReference type="GO" id="GO:0016604">
    <property type="term" value="C:nuclear body"/>
    <property type="evidence" value="ECO:0007669"/>
    <property type="project" value="TreeGrafter"/>
</dbReference>
<sequence>MDEASSFVFDFFAERHVALKHEWLSNVLTFLLTSLEGITNTKRIANLVFEQWKYASLEESTYPTLSQLRLDNSDDEAPLYHPIVLQITSIVDIGAPFHLQFTTLVYEFVDNSGFEPLPDMETGGRSDIWEKPRRMLLLTVSDGETEFKAIEYHSIKELSLLIKPGCKILLIPPVRCKKDVFLLNPENVQIIGGDVESLFAAGRPLQVMARKLNISVPTSSARGVTTRTQVQLDAKESHLHENDSKQHTSTNIQQRKTESTNTKFGNGSIASHISQCTIDANDPNLASSEPSPSVGEALAMDFKDCSVASSVDEVTSTALSHLCNRTKPIAQVSPLHQICRSSPVELEESPPDFEAELERLRSTERVYGQLMPKAHRPTMIPARVKRLGRVKWNKTVVGTQPSLQTQLPAPMKRDKQNEGEPSSSKKVKVETITLDDDEYKVCDVSASTTASTSHGTQVLAEASQLQQIQRKTWEVACRKREFGRFRGLFLLVSIVMDSGSDLIGKFRALNIVRLADATRLMRFAVGSCRKTVQAIVVDIVESLRIVDEMWTMKVTVQDESTDSLLCIIDNTSLTSLIGLTPKEAMEVRTSNDVSRRRDGQRRLAAVEAQLKRLDLILELELFSGGRADPVIRSIRTLMQALDVL</sequence>
<evidence type="ECO:0000313" key="6">
    <source>
        <dbReference type="EMBL" id="EPB70979.1"/>
    </source>
</evidence>
<evidence type="ECO:0000256" key="3">
    <source>
        <dbReference type="SAM" id="MobiDB-lite"/>
    </source>
</evidence>
<dbReference type="AlphaFoldDB" id="A0A0D6LG86"/>
<feature type="compositionally biased region" description="Basic and acidic residues" evidence="3">
    <location>
        <begin position="236"/>
        <end position="246"/>
    </location>
</feature>
<accession>A0A0D6LG86</accession>
<dbReference type="GO" id="GO:0000166">
    <property type="term" value="F:nucleotide binding"/>
    <property type="evidence" value="ECO:0007669"/>
    <property type="project" value="InterPro"/>
</dbReference>
<dbReference type="InterPro" id="IPR042470">
    <property type="entry name" value="RMI1_N_C_sf"/>
</dbReference>
<gene>
    <name evidence="6" type="ORF">ANCCEY_09924</name>
</gene>
<evidence type="ECO:0000256" key="1">
    <source>
        <dbReference type="ARBA" id="ARBA00006395"/>
    </source>
</evidence>